<evidence type="ECO:0000256" key="1">
    <source>
        <dbReference type="SAM" id="SignalP"/>
    </source>
</evidence>
<gene>
    <name evidence="2" type="ORF">V2H41_06880</name>
</gene>
<accession>A0ABU7RGT3</accession>
<dbReference type="EMBL" id="JAZGLY010000003">
    <property type="protein sequence ID" value="MEE6186992.1"/>
    <property type="molecule type" value="Genomic_DNA"/>
</dbReference>
<evidence type="ECO:0000313" key="2">
    <source>
        <dbReference type="EMBL" id="MEE6186992.1"/>
    </source>
</evidence>
<evidence type="ECO:0000313" key="3">
    <source>
        <dbReference type="Proteomes" id="UP001357452"/>
    </source>
</evidence>
<keyword evidence="3" id="KW-1185">Reference proteome</keyword>
<name>A0ABU7RGT3_9BACT</name>
<reference evidence="2 3" key="1">
    <citation type="submission" date="2024-01" db="EMBL/GenBank/DDBJ databases">
        <title>Niabella digestum sp. nov., isolated from waste digestion system.</title>
        <authorList>
            <person name="Zhang L."/>
        </authorList>
    </citation>
    <scope>NUCLEOTIDE SEQUENCE [LARGE SCALE GENOMIC DNA]</scope>
    <source>
        <strain evidence="2 3">A18</strain>
    </source>
</reference>
<dbReference type="InterPro" id="IPR025631">
    <property type="entry name" value="Porin_10"/>
</dbReference>
<comment type="caution">
    <text evidence="2">The sequence shown here is derived from an EMBL/GenBank/DDBJ whole genome shotgun (WGS) entry which is preliminary data.</text>
</comment>
<dbReference type="Pfam" id="PF14121">
    <property type="entry name" value="Porin_10"/>
    <property type="match status" value="1"/>
</dbReference>
<organism evidence="2 3">
    <name type="scientific">Niabella digestorum</name>
    <dbReference type="NCBI Taxonomy" id="3117701"/>
    <lineage>
        <taxon>Bacteria</taxon>
        <taxon>Pseudomonadati</taxon>
        <taxon>Bacteroidota</taxon>
        <taxon>Chitinophagia</taxon>
        <taxon>Chitinophagales</taxon>
        <taxon>Chitinophagaceae</taxon>
        <taxon>Niabella</taxon>
    </lineage>
</organism>
<dbReference type="Proteomes" id="UP001357452">
    <property type="component" value="Unassembled WGS sequence"/>
</dbReference>
<protein>
    <submittedName>
        <fullName evidence="2">Porin</fullName>
    </submittedName>
</protein>
<feature type="signal peptide" evidence="1">
    <location>
        <begin position="1"/>
        <end position="18"/>
    </location>
</feature>
<sequence>MKGLFAFLFLLISVAALAQDPVRGLSDRFRGLRNVGTGSDTLARRNKWEDSITISYRYLDTLKSYKLDSSIRDYSVKYPIPADYYYLGNTGSAAQPFLFAPSMKAGWDAGFHAFDVYKYTVEKARFFTSTRPYSEISYLLGTRSEQTIELMHAQNIRPQWSAHFQYRMINSPGVFKNMKTSHNNYLLTNWIQSKNKRYNNYFIVAANKLKAGESGGIDTSQNYIDDPDYSDRYAIPTKIGNASYSTNFFSTNIETGNIYEDFNAVMRQQFDLGRKDSLVTDSTVIPLFFPRVRLEHTIRYSTYKYMFRDVNATASASIRQFYRDYYNIEEVQSPFRRQDFWKELYNDFSIYTFPDAENTQQFIKVGAAVQNLKGAFRDGVTQTNDDIHYTDDVTTSGYNIIGHGEYRNRTKNQKWNILAHGKFYFVGMNAGDYEAGASIQSILGRKIGSLKLGFENVNRTPSYITNSNSSFFLMPQAVDLNKVNTTHLYADIYQPVLRLGLSGHYYLINNYVYYTNYYTVQQAPLFNLFQLVVNKAFVTGKKEQWKWLADVYFQQVIGNGPVNVPSIFTRNRFMYEGNLGFNNLKIAMGFDTRYRTGYKANRYSPILGQFFYQDETTLNYNLPDIAAFVHFRINSFRAFVRAENLNTFRSLNGQYGFTNNNFAAPEYPYPGLLIRLGISWGFVN</sequence>
<dbReference type="RefSeq" id="WP_330974401.1">
    <property type="nucleotide sequence ID" value="NZ_JAZGLY010000003.1"/>
</dbReference>
<feature type="chain" id="PRO_5045254924" evidence="1">
    <location>
        <begin position="19"/>
        <end position="684"/>
    </location>
</feature>
<proteinExistence type="predicted"/>
<keyword evidence="1" id="KW-0732">Signal</keyword>